<gene>
    <name evidence="3" type="ORF">QNI22_12020</name>
</gene>
<dbReference type="SUPFAM" id="SSF117281">
    <property type="entry name" value="Kelch motif"/>
    <property type="match status" value="1"/>
</dbReference>
<keyword evidence="4" id="KW-1185">Reference proteome</keyword>
<name>A0AAE3R0E7_9BACT</name>
<dbReference type="Gene3D" id="2.120.10.80">
    <property type="entry name" value="Kelch-type beta propeller"/>
    <property type="match status" value="2"/>
</dbReference>
<dbReference type="PANTHER" id="PTHR45632">
    <property type="entry name" value="LD33804P"/>
    <property type="match status" value="1"/>
</dbReference>
<comment type="caution">
    <text evidence="3">The sequence shown here is derived from an EMBL/GenBank/DDBJ whole genome shotgun (WGS) entry which is preliminary data.</text>
</comment>
<dbReference type="EMBL" id="JASJOU010000003">
    <property type="protein sequence ID" value="MDJ1501381.1"/>
    <property type="molecule type" value="Genomic_DNA"/>
</dbReference>
<evidence type="ECO:0000256" key="1">
    <source>
        <dbReference type="ARBA" id="ARBA00022441"/>
    </source>
</evidence>
<protein>
    <submittedName>
        <fullName evidence="3">Galactose oxidase</fullName>
    </submittedName>
</protein>
<dbReference type="Proteomes" id="UP001232063">
    <property type="component" value="Unassembled WGS sequence"/>
</dbReference>
<sequence length="355" mass="39057">MNHKRNLLVAGEAGFTRKIAFSLVLFVSTFILSSCGGDSTDPADGNWYQIESGYFGVARYSAVSFVIGDKVYSGLGIDKEGDRLTNFNVYDAANGNWKNIASFPGVPRSGAVAFSAGGFGYVGLGYNNDTETDYLKDFYKYDPTNDTWTKLSSEFLGDARQYAVAFVINDIAYVGTGVNDNYLQDFYKYEPSKDKWTAIRAFGGSKRYGATAFTLNGKGYVGFGNNNGVLQKNIYEYDPEQDTWTKKDQLTDESDVTARSQAGAFVINNKAYIFMGLSGSTQLGDIWEYEPTADVWNQKQKLSDDCGSARSFPLSFSYDNKGYIMTGASSTSSGSALDDMWQFTPDVVKVDCADE</sequence>
<accession>A0AAE3R0E7</accession>
<dbReference type="PROSITE" id="PS51257">
    <property type="entry name" value="PROKAR_LIPOPROTEIN"/>
    <property type="match status" value="1"/>
</dbReference>
<evidence type="ECO:0000256" key="2">
    <source>
        <dbReference type="ARBA" id="ARBA00022737"/>
    </source>
</evidence>
<keyword evidence="1" id="KW-0880">Kelch repeat</keyword>
<dbReference type="RefSeq" id="WP_314510867.1">
    <property type="nucleotide sequence ID" value="NZ_JASJOU010000003.1"/>
</dbReference>
<proteinExistence type="predicted"/>
<dbReference type="Pfam" id="PF24681">
    <property type="entry name" value="Kelch_KLHDC2_KLHL20_DRC7"/>
    <property type="match status" value="1"/>
</dbReference>
<dbReference type="InterPro" id="IPR015915">
    <property type="entry name" value="Kelch-typ_b-propeller"/>
</dbReference>
<evidence type="ECO:0000313" key="3">
    <source>
        <dbReference type="EMBL" id="MDJ1501381.1"/>
    </source>
</evidence>
<dbReference type="PANTHER" id="PTHR45632:SF3">
    <property type="entry name" value="KELCH-LIKE PROTEIN 32"/>
    <property type="match status" value="1"/>
</dbReference>
<organism evidence="3 4">
    <name type="scientific">Xanthocytophaga agilis</name>
    <dbReference type="NCBI Taxonomy" id="3048010"/>
    <lineage>
        <taxon>Bacteria</taxon>
        <taxon>Pseudomonadati</taxon>
        <taxon>Bacteroidota</taxon>
        <taxon>Cytophagia</taxon>
        <taxon>Cytophagales</taxon>
        <taxon>Rhodocytophagaceae</taxon>
        <taxon>Xanthocytophaga</taxon>
    </lineage>
</organism>
<dbReference type="AlphaFoldDB" id="A0AAE3R0E7"/>
<evidence type="ECO:0000313" key="4">
    <source>
        <dbReference type="Proteomes" id="UP001232063"/>
    </source>
</evidence>
<reference evidence="3" key="1">
    <citation type="submission" date="2023-05" db="EMBL/GenBank/DDBJ databases">
        <authorList>
            <person name="Zhang X."/>
        </authorList>
    </citation>
    <scope>NUCLEOTIDE SEQUENCE</scope>
    <source>
        <strain evidence="3">BD1B2-1</strain>
    </source>
</reference>
<keyword evidence="2" id="KW-0677">Repeat</keyword>